<proteinExistence type="predicted"/>
<evidence type="ECO:0000256" key="1">
    <source>
        <dbReference type="SAM" id="Coils"/>
    </source>
</evidence>
<dbReference type="AlphaFoldDB" id="A0A7S2ZI20"/>
<feature type="coiled-coil region" evidence="1">
    <location>
        <begin position="154"/>
        <end position="346"/>
    </location>
</feature>
<accession>A0A7S2ZI20</accession>
<organism evidence="3">
    <name type="scientific">Rhodosorus marinus</name>
    <dbReference type="NCBI Taxonomy" id="101924"/>
    <lineage>
        <taxon>Eukaryota</taxon>
        <taxon>Rhodophyta</taxon>
        <taxon>Stylonematophyceae</taxon>
        <taxon>Stylonematales</taxon>
        <taxon>Stylonemataceae</taxon>
        <taxon>Rhodosorus</taxon>
    </lineage>
</organism>
<evidence type="ECO:0000313" key="3">
    <source>
        <dbReference type="EMBL" id="CAE0040803.1"/>
    </source>
</evidence>
<feature type="compositionally biased region" description="Polar residues" evidence="2">
    <location>
        <begin position="116"/>
        <end position="129"/>
    </location>
</feature>
<keyword evidence="1" id="KW-0175">Coiled coil</keyword>
<feature type="region of interest" description="Disordered" evidence="2">
    <location>
        <begin position="34"/>
        <end position="72"/>
    </location>
</feature>
<feature type="compositionally biased region" description="Low complexity" evidence="2">
    <location>
        <begin position="34"/>
        <end position="45"/>
    </location>
</feature>
<feature type="coiled-coil region" evidence="1">
    <location>
        <begin position="376"/>
        <end position="434"/>
    </location>
</feature>
<feature type="region of interest" description="Disordered" evidence="2">
    <location>
        <begin position="103"/>
        <end position="129"/>
    </location>
</feature>
<reference evidence="3" key="1">
    <citation type="submission" date="2021-01" db="EMBL/GenBank/DDBJ databases">
        <authorList>
            <person name="Corre E."/>
            <person name="Pelletier E."/>
            <person name="Niang G."/>
            <person name="Scheremetjew M."/>
            <person name="Finn R."/>
            <person name="Kale V."/>
            <person name="Holt S."/>
            <person name="Cochrane G."/>
            <person name="Meng A."/>
            <person name="Brown T."/>
            <person name="Cohen L."/>
        </authorList>
    </citation>
    <scope>NUCLEOTIDE SEQUENCE</scope>
    <source>
        <strain evidence="3">CCMP 769</strain>
    </source>
</reference>
<name>A0A7S2ZI20_9RHOD</name>
<evidence type="ECO:0000256" key="2">
    <source>
        <dbReference type="SAM" id="MobiDB-lite"/>
    </source>
</evidence>
<gene>
    <name evidence="3" type="ORF">RMAR00112_LOCUS8767</name>
</gene>
<sequence length="445" mass="50006">MQECVDGRQLEGWSGAPKLATSLSTAERACLAFESRGSLESGESSTVAYSSDGSRDSPRSLEACEEMEDPEAGNRHVFSSYSELDAVRRRLLLVESENAQLRAENSAQNREHQAPIKTNSTNEVEDSQNPVVDEKTLEMMEVLRSENGKLWDQNALLRLQLEELEAVKAKAVELEIEKTRNAELASKFAQEVRLLEQTLEKAKRRNQAADDEVKYKLKLLEDEYKKFQKEIAELAAGRQRVQKELLNAEADNKIKYGAVEREATKLEHEKAELESHVRKLEEENAKAHAEIAESATRRQRVQKELMNAKADNEIYLRAAERKVTKLEHVNAELEQLVRSLKTEACEVEELSMILYGLLGSPARVGGASADEFHGPSDRLKAVVQAQNQQVQELESTRRANAELKLAKGQASAQLKRLECQIHCSRARCNELLEARLDSVESVGNL</sequence>
<dbReference type="EMBL" id="HBHW01011391">
    <property type="protein sequence ID" value="CAE0040803.1"/>
    <property type="molecule type" value="Transcribed_RNA"/>
</dbReference>
<protein>
    <submittedName>
        <fullName evidence="3">Uncharacterized protein</fullName>
    </submittedName>
</protein>